<dbReference type="AlphaFoldDB" id="A0A841HSL3"/>
<sequence length="324" mass="36017">MPQLARSPVDAADIGIAYVDVQHLMRLELLARDLTFLPRQKHRSILAGQHSSRVRGRGLNFEEIRHYLPGDDIRTIDWHVTLRTGEPHVRAYTEEKDRPAFLVVDQSMSMFFGSQRSLKSVVAAEFASIGAWMAFRGGDRVGAVVFNDTDIEHVKPHRSRNRLHQIFGVISRFNQSLTAGSAPVEPTATLNRALEEVLRLAFHDCLVCIASDFAHADDRTLRLLRNIAAHNDIVAALVFDPLAQKLPGSGRVVVSQGELQVELDLNARTVHEPLSDLFNARLKTVAELLRHSGVPMLAFTTAESVRDQLSRQLGHIAVPTAARA</sequence>
<evidence type="ECO:0000313" key="3">
    <source>
        <dbReference type="Proteomes" id="UP000588068"/>
    </source>
</evidence>
<comment type="caution">
    <text evidence="2">The sequence shown here is derived from an EMBL/GenBank/DDBJ whole genome shotgun (WGS) entry which is preliminary data.</text>
</comment>
<gene>
    <name evidence="2" type="ORF">HNQ60_004090</name>
</gene>
<name>A0A841HSL3_9GAMM</name>
<reference evidence="2 3" key="1">
    <citation type="submission" date="2020-08" db="EMBL/GenBank/DDBJ databases">
        <title>Genomic Encyclopedia of Type Strains, Phase IV (KMG-IV): sequencing the most valuable type-strain genomes for metagenomic binning, comparative biology and taxonomic classification.</title>
        <authorList>
            <person name="Goeker M."/>
        </authorList>
    </citation>
    <scope>NUCLEOTIDE SEQUENCE [LARGE SCALE GENOMIC DNA]</scope>
    <source>
        <strain evidence="2 3">DSM 26723</strain>
    </source>
</reference>
<dbReference type="SUPFAM" id="SSF53300">
    <property type="entry name" value="vWA-like"/>
    <property type="match status" value="1"/>
</dbReference>
<feature type="domain" description="DUF58" evidence="1">
    <location>
        <begin position="63"/>
        <end position="267"/>
    </location>
</feature>
<dbReference type="PANTHER" id="PTHR33608">
    <property type="entry name" value="BLL2464 PROTEIN"/>
    <property type="match status" value="1"/>
</dbReference>
<evidence type="ECO:0000259" key="1">
    <source>
        <dbReference type="Pfam" id="PF01882"/>
    </source>
</evidence>
<protein>
    <submittedName>
        <fullName evidence="2">Uncharacterized protein (DUF58 family)</fullName>
    </submittedName>
</protein>
<dbReference type="InterPro" id="IPR002881">
    <property type="entry name" value="DUF58"/>
</dbReference>
<dbReference type="InterPro" id="IPR036465">
    <property type="entry name" value="vWFA_dom_sf"/>
</dbReference>
<proteinExistence type="predicted"/>
<dbReference type="EMBL" id="JACHHZ010000005">
    <property type="protein sequence ID" value="MBB6095200.1"/>
    <property type="molecule type" value="Genomic_DNA"/>
</dbReference>
<dbReference type="Pfam" id="PF01882">
    <property type="entry name" value="DUF58"/>
    <property type="match status" value="1"/>
</dbReference>
<dbReference type="RefSeq" id="WP_221304329.1">
    <property type="nucleotide sequence ID" value="NZ_JACHHZ010000005.1"/>
</dbReference>
<dbReference type="Proteomes" id="UP000588068">
    <property type="component" value="Unassembled WGS sequence"/>
</dbReference>
<dbReference type="PANTHER" id="PTHR33608:SF12">
    <property type="entry name" value="DUF58 DOMAIN-CONTAINING PROTEIN"/>
    <property type="match status" value="1"/>
</dbReference>
<keyword evidence="3" id="KW-1185">Reference proteome</keyword>
<organism evidence="2 3">
    <name type="scientific">Povalibacter uvarum</name>
    <dbReference type="NCBI Taxonomy" id="732238"/>
    <lineage>
        <taxon>Bacteria</taxon>
        <taxon>Pseudomonadati</taxon>
        <taxon>Pseudomonadota</taxon>
        <taxon>Gammaproteobacteria</taxon>
        <taxon>Steroidobacterales</taxon>
        <taxon>Steroidobacteraceae</taxon>
        <taxon>Povalibacter</taxon>
    </lineage>
</organism>
<accession>A0A841HSL3</accession>
<evidence type="ECO:0000313" key="2">
    <source>
        <dbReference type="EMBL" id="MBB6095200.1"/>
    </source>
</evidence>